<keyword evidence="4" id="KW-0677">Repeat</keyword>
<dbReference type="GO" id="GO:0032040">
    <property type="term" value="C:small-subunit processome"/>
    <property type="evidence" value="ECO:0007669"/>
    <property type="project" value="TreeGrafter"/>
</dbReference>
<feature type="compositionally biased region" description="Basic and acidic residues" evidence="7">
    <location>
        <begin position="514"/>
        <end position="526"/>
    </location>
</feature>
<dbReference type="GeneID" id="19011391"/>
<dbReference type="InterPro" id="IPR012952">
    <property type="entry name" value="BING4_C_dom"/>
</dbReference>
<reference evidence="9 10" key="1">
    <citation type="submission" date="2011-10" db="EMBL/GenBank/DDBJ databases">
        <authorList>
            <person name="Genoscope - CEA"/>
        </authorList>
    </citation>
    <scope>NUCLEOTIDE SEQUENCE [LARGE SCALE GENOMIC DNA]</scope>
    <source>
        <strain evidence="9 10">RCC 1105</strain>
    </source>
</reference>
<evidence type="ECO:0000256" key="7">
    <source>
        <dbReference type="SAM" id="MobiDB-lite"/>
    </source>
</evidence>
<dbReference type="OrthoDB" id="10251154at2759"/>
<evidence type="ECO:0000259" key="8">
    <source>
        <dbReference type="SMART" id="SM01033"/>
    </source>
</evidence>
<dbReference type="PROSITE" id="PS50082">
    <property type="entry name" value="WD_REPEATS_2"/>
    <property type="match status" value="1"/>
</dbReference>
<evidence type="ECO:0000256" key="6">
    <source>
        <dbReference type="PROSITE-ProRule" id="PRU00221"/>
    </source>
</evidence>
<proteinExistence type="predicted"/>
<keyword evidence="2" id="KW-0698">rRNA processing</keyword>
<evidence type="ECO:0000256" key="5">
    <source>
        <dbReference type="ARBA" id="ARBA00023242"/>
    </source>
</evidence>
<keyword evidence="5" id="KW-0539">Nucleus</keyword>
<dbReference type="PANTHER" id="PTHR14085:SF3">
    <property type="entry name" value="WD REPEAT-CONTAINING PROTEIN 46"/>
    <property type="match status" value="1"/>
</dbReference>
<feature type="domain" description="BING4 C-terminal" evidence="8">
    <location>
        <begin position="406"/>
        <end position="486"/>
    </location>
</feature>
<feature type="region of interest" description="Disordered" evidence="7">
    <location>
        <begin position="1"/>
        <end position="32"/>
    </location>
</feature>
<dbReference type="PANTHER" id="PTHR14085">
    <property type="entry name" value="WD-REPEAT PROTEIN BING4"/>
    <property type="match status" value="1"/>
</dbReference>
<evidence type="ECO:0000256" key="2">
    <source>
        <dbReference type="ARBA" id="ARBA00022552"/>
    </source>
</evidence>
<dbReference type="AlphaFoldDB" id="K8EP55"/>
<dbReference type="PROSITE" id="PS50294">
    <property type="entry name" value="WD_REPEATS_REGION"/>
    <property type="match status" value="1"/>
</dbReference>
<sequence>MTRATLPGVVPVENDDENTKKKNNKKNNKRKMKTKIAAKIIDEELHTLKKKYYASASGRSLKETISSKKDTIISDKKTRGKFERAMELDESAALENARRERYLSMEPSGVLEAETEKGERTWRFQQSEIIAHVDVNAKKKAFDLRLEGSGPYRSVDFSPNGQHLVIGGSGDGGHVANVEWNKHKLLSEIYLDENKDDENMREVGVIPAVKCVKYLHNTEFFAVAQTKYTYIYDKRGLEIHRLDKHRDVFAMDFLPKHFLLTTVGREGIVRWQDTTHGEIVAEHRTKLGKCSVLRRSEYNAVTHLGHSNGTVTLWSPNQGQALVKMLCHRGRVNALALDQSGRYMATTGLDCQIKVWDLRKYQELHAYYAPTEVKAMDISQRGMLAISYGSRVQIWNEALTTKAKSPYLNHQFVNGSKVFDVKFCPYEDVLAVGHSKGVTNILVPGSGEPNYDTFVANPFETKNQRREMEVAKLLDKLPSEMIQLDPNAIGQLRDVPKEVQKERREAALRAEMEAKMKQREKNESKTKMKGKNRASKRYRKKQINVIDDKMMAKLEAKKAREEGYKKRANEQGRAKPGVRAGAASDAPRKPDDAPDALRRFYK</sequence>
<gene>
    <name evidence="9" type="ordered locus">Bathy15g01510</name>
</gene>
<dbReference type="InterPro" id="IPR019775">
    <property type="entry name" value="WD40_repeat_CS"/>
</dbReference>
<feature type="compositionally biased region" description="Basic residues" evidence="7">
    <location>
        <begin position="527"/>
        <end position="542"/>
    </location>
</feature>
<evidence type="ECO:0000256" key="4">
    <source>
        <dbReference type="ARBA" id="ARBA00022737"/>
    </source>
</evidence>
<dbReference type="InterPro" id="IPR001680">
    <property type="entry name" value="WD40_rpt"/>
</dbReference>
<dbReference type="Proteomes" id="UP000198341">
    <property type="component" value="Chromosome 15"/>
</dbReference>
<dbReference type="SUPFAM" id="SSF50978">
    <property type="entry name" value="WD40 repeat-like"/>
    <property type="match status" value="1"/>
</dbReference>
<dbReference type="STRING" id="41875.K8EP55"/>
<keyword evidence="3 6" id="KW-0853">WD repeat</keyword>
<dbReference type="Gene3D" id="2.130.10.10">
    <property type="entry name" value="YVTN repeat-like/Quinoprotein amine dehydrogenase"/>
    <property type="match status" value="2"/>
</dbReference>
<dbReference type="SMART" id="SM00320">
    <property type="entry name" value="WD40"/>
    <property type="match status" value="6"/>
</dbReference>
<evidence type="ECO:0000313" key="10">
    <source>
        <dbReference type="Proteomes" id="UP000198341"/>
    </source>
</evidence>
<feature type="repeat" description="WD" evidence="6">
    <location>
        <begin position="325"/>
        <end position="366"/>
    </location>
</feature>
<evidence type="ECO:0000313" key="9">
    <source>
        <dbReference type="EMBL" id="CCO19836.1"/>
    </source>
</evidence>
<accession>K8EP55</accession>
<dbReference type="InterPro" id="IPR015943">
    <property type="entry name" value="WD40/YVTN_repeat-like_dom_sf"/>
</dbReference>
<name>K8EP55_9CHLO</name>
<dbReference type="InterPro" id="IPR040315">
    <property type="entry name" value="WDR46/Utp7"/>
</dbReference>
<feature type="compositionally biased region" description="Basic residues" evidence="7">
    <location>
        <begin position="21"/>
        <end position="32"/>
    </location>
</feature>
<dbReference type="GO" id="GO:0030686">
    <property type="term" value="C:90S preribosome"/>
    <property type="evidence" value="ECO:0007669"/>
    <property type="project" value="TreeGrafter"/>
</dbReference>
<dbReference type="Pfam" id="PF08149">
    <property type="entry name" value="BING4CT"/>
    <property type="match status" value="1"/>
</dbReference>
<dbReference type="Pfam" id="PF00400">
    <property type="entry name" value="WD40"/>
    <property type="match status" value="1"/>
</dbReference>
<protein>
    <recommendedName>
        <fullName evidence="8">BING4 C-terminal domain-containing protein</fullName>
    </recommendedName>
</protein>
<comment type="subcellular location">
    <subcellularLocation>
        <location evidence="1">Nucleus</location>
        <location evidence="1">Nucleolus</location>
    </subcellularLocation>
</comment>
<dbReference type="FunFam" id="2.130.10.10:FF:000378">
    <property type="entry name" value="U3 small nucleolar RNA-associated protein 7"/>
    <property type="match status" value="1"/>
</dbReference>
<keyword evidence="10" id="KW-1185">Reference proteome</keyword>
<feature type="compositionally biased region" description="Basic and acidic residues" evidence="7">
    <location>
        <begin position="586"/>
        <end position="602"/>
    </location>
</feature>
<dbReference type="RefSeq" id="XP_007508750.1">
    <property type="nucleotide sequence ID" value="XM_007508688.1"/>
</dbReference>
<dbReference type="GO" id="GO:0000462">
    <property type="term" value="P:maturation of SSU-rRNA from tricistronic rRNA transcript (SSU-rRNA, 5.8S rRNA, LSU-rRNA)"/>
    <property type="evidence" value="ECO:0007669"/>
    <property type="project" value="TreeGrafter"/>
</dbReference>
<feature type="compositionally biased region" description="Basic and acidic residues" evidence="7">
    <location>
        <begin position="546"/>
        <end position="573"/>
    </location>
</feature>
<dbReference type="KEGG" id="bpg:Bathy15g01510"/>
<feature type="region of interest" description="Disordered" evidence="7">
    <location>
        <begin position="514"/>
        <end position="602"/>
    </location>
</feature>
<organism evidence="9 10">
    <name type="scientific">Bathycoccus prasinos</name>
    <dbReference type="NCBI Taxonomy" id="41875"/>
    <lineage>
        <taxon>Eukaryota</taxon>
        <taxon>Viridiplantae</taxon>
        <taxon>Chlorophyta</taxon>
        <taxon>Mamiellophyceae</taxon>
        <taxon>Mamiellales</taxon>
        <taxon>Bathycoccaceae</taxon>
        <taxon>Bathycoccus</taxon>
    </lineage>
</organism>
<dbReference type="PROSITE" id="PS00678">
    <property type="entry name" value="WD_REPEATS_1"/>
    <property type="match status" value="1"/>
</dbReference>
<evidence type="ECO:0000256" key="1">
    <source>
        <dbReference type="ARBA" id="ARBA00004604"/>
    </source>
</evidence>
<evidence type="ECO:0000256" key="3">
    <source>
        <dbReference type="ARBA" id="ARBA00022574"/>
    </source>
</evidence>
<dbReference type="EMBL" id="FO082264">
    <property type="protein sequence ID" value="CCO19836.1"/>
    <property type="molecule type" value="Genomic_DNA"/>
</dbReference>
<dbReference type="SMART" id="SM01033">
    <property type="entry name" value="BING4CT"/>
    <property type="match status" value="1"/>
</dbReference>
<dbReference type="eggNOG" id="KOG1272">
    <property type="taxonomic scope" value="Eukaryota"/>
</dbReference>
<dbReference type="InterPro" id="IPR036322">
    <property type="entry name" value="WD40_repeat_dom_sf"/>
</dbReference>